<organism evidence="2 3">
    <name type="scientific">Edaphochlamys debaryana</name>
    <dbReference type="NCBI Taxonomy" id="47281"/>
    <lineage>
        <taxon>Eukaryota</taxon>
        <taxon>Viridiplantae</taxon>
        <taxon>Chlorophyta</taxon>
        <taxon>core chlorophytes</taxon>
        <taxon>Chlorophyceae</taxon>
        <taxon>CS clade</taxon>
        <taxon>Chlamydomonadales</taxon>
        <taxon>Chlamydomonadales incertae sedis</taxon>
        <taxon>Edaphochlamys</taxon>
    </lineage>
</organism>
<name>A0A835YFZ6_9CHLO</name>
<reference evidence="2" key="1">
    <citation type="journal article" date="2020" name="bioRxiv">
        <title>Comparative genomics of Chlamydomonas.</title>
        <authorList>
            <person name="Craig R.J."/>
            <person name="Hasan A.R."/>
            <person name="Ness R.W."/>
            <person name="Keightley P.D."/>
        </authorList>
    </citation>
    <scope>NUCLEOTIDE SEQUENCE</scope>
    <source>
        <strain evidence="2">CCAP 11/70</strain>
    </source>
</reference>
<feature type="region of interest" description="Disordered" evidence="1">
    <location>
        <begin position="1"/>
        <end position="104"/>
    </location>
</feature>
<feature type="compositionally biased region" description="Basic and acidic residues" evidence="1">
    <location>
        <begin position="31"/>
        <end position="43"/>
    </location>
</feature>
<evidence type="ECO:0000313" key="3">
    <source>
        <dbReference type="Proteomes" id="UP000612055"/>
    </source>
</evidence>
<feature type="compositionally biased region" description="Low complexity" evidence="1">
    <location>
        <begin position="1"/>
        <end position="18"/>
    </location>
</feature>
<dbReference type="Proteomes" id="UP000612055">
    <property type="component" value="Unassembled WGS sequence"/>
</dbReference>
<dbReference type="EMBL" id="JAEHOE010000002">
    <property type="protein sequence ID" value="KAG2501037.1"/>
    <property type="molecule type" value="Genomic_DNA"/>
</dbReference>
<protein>
    <submittedName>
        <fullName evidence="2">Uncharacterized protein</fullName>
    </submittedName>
</protein>
<evidence type="ECO:0000313" key="2">
    <source>
        <dbReference type="EMBL" id="KAG2501037.1"/>
    </source>
</evidence>
<keyword evidence="3" id="KW-1185">Reference proteome</keyword>
<gene>
    <name evidence="2" type="ORF">HYH03_000856</name>
</gene>
<dbReference type="AlphaFoldDB" id="A0A835YFZ6"/>
<sequence>MSAASEGGAAAQGAGSPGPTNLSGGPADAEAEVKDPEVKEVQRSDAAGGGDGAGDAGGGAASVAGSGTGQPPPPGALQAPQAKRPSDGSGHDSINAPQVGAKGL</sequence>
<accession>A0A835YFZ6</accession>
<feature type="compositionally biased region" description="Gly residues" evidence="1">
    <location>
        <begin position="47"/>
        <end position="60"/>
    </location>
</feature>
<comment type="caution">
    <text evidence="2">The sequence shown here is derived from an EMBL/GenBank/DDBJ whole genome shotgun (WGS) entry which is preliminary data.</text>
</comment>
<evidence type="ECO:0000256" key="1">
    <source>
        <dbReference type="SAM" id="MobiDB-lite"/>
    </source>
</evidence>
<proteinExistence type="predicted"/>